<reference evidence="2" key="1">
    <citation type="journal article" date="2015" name="Microbiology">
        <title>Similarities in murine infection and immune response to Borrelia bissettii and Borrelia burgdorferi sensu stricto.</title>
        <authorList>
            <person name="Leydet B.F.Jr."/>
            <person name="Liang F.T."/>
        </authorList>
    </citation>
    <scope>NUCLEOTIDE SEQUENCE [LARGE SCALE GENOMIC DNA]</scope>
    <source>
        <strain evidence="2">CO275</strain>
    </source>
</reference>
<sequence>MFAIMINNIKIFFTVVSQILSYYYILFLNFKTIKTRPFILNLMFKFLGASGLIFNNFSF</sequence>
<evidence type="ECO:0000256" key="1">
    <source>
        <dbReference type="SAM" id="Phobius"/>
    </source>
</evidence>
<feature type="transmembrane region" description="Helical" evidence="1">
    <location>
        <begin position="6"/>
        <end position="26"/>
    </location>
</feature>
<feature type="transmembrane region" description="Helical" evidence="1">
    <location>
        <begin position="38"/>
        <end position="57"/>
    </location>
</feature>
<protein>
    <submittedName>
        <fullName evidence="2">Uncharacterized protein</fullName>
    </submittedName>
</protein>
<organism evidence="2">
    <name type="scientific">Borrelia bissettiae</name>
    <name type="common">Borreliella bissettiae</name>
    <dbReference type="NCBI Taxonomy" id="64897"/>
    <lineage>
        <taxon>Bacteria</taxon>
        <taxon>Pseudomonadati</taxon>
        <taxon>Spirochaetota</taxon>
        <taxon>Spirochaetia</taxon>
        <taxon>Spirochaetales</taxon>
        <taxon>Borreliaceae</taxon>
        <taxon>Borreliella</taxon>
    </lineage>
</organism>
<gene>
    <name evidence="2" type="ORF">ER70_04675</name>
</gene>
<keyword evidence="1" id="KW-0472">Membrane</keyword>
<keyword evidence="1" id="KW-1133">Transmembrane helix</keyword>
<evidence type="ECO:0000313" key="2">
    <source>
        <dbReference type="EMBL" id="OJH15088.1"/>
    </source>
</evidence>
<accession>A0A1L8ZBH7</accession>
<name>A0A1L8ZBH7_BORBI</name>
<reference evidence="2" key="2">
    <citation type="submission" date="2015-07" db="EMBL/GenBank/DDBJ databases">
        <authorList>
            <person name="Noorani M."/>
        </authorList>
    </citation>
    <scope>NUCLEOTIDE SEQUENCE</scope>
    <source>
        <strain evidence="2">CO275</strain>
    </source>
</reference>
<proteinExistence type="predicted"/>
<comment type="caution">
    <text evidence="2">The sequence shown here is derived from an EMBL/GenBank/DDBJ whole genome shotgun (WGS) entry which is preliminary data.</text>
</comment>
<dbReference type="AlphaFoldDB" id="A0A1L8ZBH7"/>
<keyword evidence="1" id="KW-0812">Transmembrane</keyword>
<dbReference type="EMBL" id="JNBW01000236">
    <property type="protein sequence ID" value="OJH15088.1"/>
    <property type="molecule type" value="Genomic_DNA"/>
</dbReference>